<reference evidence="2 4" key="2">
    <citation type="journal article" date="2014" name="BMC Genomics">
        <title>An improved genome release (version Mt4.0) for the model legume Medicago truncatula.</title>
        <authorList>
            <person name="Tang H."/>
            <person name="Krishnakumar V."/>
            <person name="Bidwell S."/>
            <person name="Rosen B."/>
            <person name="Chan A."/>
            <person name="Zhou S."/>
            <person name="Gentzbittel L."/>
            <person name="Childs K.L."/>
            <person name="Yandell M."/>
            <person name="Gundlach H."/>
            <person name="Mayer K.F."/>
            <person name="Schwartz D.C."/>
            <person name="Town C.D."/>
        </authorList>
    </citation>
    <scope>GENOME REANNOTATION</scope>
    <source>
        <strain evidence="2">A17</strain>
        <strain evidence="3 4">cv. Jemalong A17</strain>
    </source>
</reference>
<evidence type="ECO:0000256" key="1">
    <source>
        <dbReference type="SAM" id="MobiDB-lite"/>
    </source>
</evidence>
<keyword evidence="4" id="KW-1185">Reference proteome</keyword>
<evidence type="ECO:0000313" key="2">
    <source>
        <dbReference type="EMBL" id="KEH44275.1"/>
    </source>
</evidence>
<dbReference type="Proteomes" id="UP000002051">
    <property type="component" value="Unassembled WGS sequence"/>
</dbReference>
<reference evidence="2 4" key="1">
    <citation type="journal article" date="2011" name="Nature">
        <title>The Medicago genome provides insight into the evolution of rhizobial symbioses.</title>
        <authorList>
            <person name="Young N.D."/>
            <person name="Debelle F."/>
            <person name="Oldroyd G.E."/>
            <person name="Geurts R."/>
            <person name="Cannon S.B."/>
            <person name="Udvardi M.K."/>
            <person name="Benedito V.A."/>
            <person name="Mayer K.F."/>
            <person name="Gouzy J."/>
            <person name="Schoof H."/>
            <person name="Van de Peer Y."/>
            <person name="Proost S."/>
            <person name="Cook D.R."/>
            <person name="Meyers B.C."/>
            <person name="Spannagl M."/>
            <person name="Cheung F."/>
            <person name="De Mita S."/>
            <person name="Krishnakumar V."/>
            <person name="Gundlach H."/>
            <person name="Zhou S."/>
            <person name="Mudge J."/>
            <person name="Bharti A.K."/>
            <person name="Murray J.D."/>
            <person name="Naoumkina M.A."/>
            <person name="Rosen B."/>
            <person name="Silverstein K.A."/>
            <person name="Tang H."/>
            <person name="Rombauts S."/>
            <person name="Zhao P.X."/>
            <person name="Zhou P."/>
            <person name="Barbe V."/>
            <person name="Bardou P."/>
            <person name="Bechner M."/>
            <person name="Bellec A."/>
            <person name="Berger A."/>
            <person name="Berges H."/>
            <person name="Bidwell S."/>
            <person name="Bisseling T."/>
            <person name="Choisne N."/>
            <person name="Couloux A."/>
            <person name="Denny R."/>
            <person name="Deshpande S."/>
            <person name="Dai X."/>
            <person name="Doyle J.J."/>
            <person name="Dudez A.M."/>
            <person name="Farmer A.D."/>
            <person name="Fouteau S."/>
            <person name="Franken C."/>
            <person name="Gibelin C."/>
            <person name="Gish J."/>
            <person name="Goldstein S."/>
            <person name="Gonzalez A.J."/>
            <person name="Green P.J."/>
            <person name="Hallab A."/>
            <person name="Hartog M."/>
            <person name="Hua A."/>
            <person name="Humphray S.J."/>
            <person name="Jeong D.H."/>
            <person name="Jing Y."/>
            <person name="Jocker A."/>
            <person name="Kenton S.M."/>
            <person name="Kim D.J."/>
            <person name="Klee K."/>
            <person name="Lai H."/>
            <person name="Lang C."/>
            <person name="Lin S."/>
            <person name="Macmil S.L."/>
            <person name="Magdelenat G."/>
            <person name="Matthews L."/>
            <person name="McCorrison J."/>
            <person name="Monaghan E.L."/>
            <person name="Mun J.H."/>
            <person name="Najar F.Z."/>
            <person name="Nicholson C."/>
            <person name="Noirot C."/>
            <person name="O'Bleness M."/>
            <person name="Paule C.R."/>
            <person name="Poulain J."/>
            <person name="Prion F."/>
            <person name="Qin B."/>
            <person name="Qu C."/>
            <person name="Retzel E.F."/>
            <person name="Riddle C."/>
            <person name="Sallet E."/>
            <person name="Samain S."/>
            <person name="Samson N."/>
            <person name="Sanders I."/>
            <person name="Saurat O."/>
            <person name="Scarpelli C."/>
            <person name="Schiex T."/>
            <person name="Segurens B."/>
            <person name="Severin A.J."/>
            <person name="Sherrier D.J."/>
            <person name="Shi R."/>
            <person name="Sims S."/>
            <person name="Singer S.R."/>
            <person name="Sinharoy S."/>
            <person name="Sterck L."/>
            <person name="Viollet A."/>
            <person name="Wang B.B."/>
            <person name="Wang K."/>
            <person name="Wang M."/>
            <person name="Wang X."/>
            <person name="Warfsmann J."/>
            <person name="Weissenbach J."/>
            <person name="White D.D."/>
            <person name="White J.D."/>
            <person name="Wiley G.B."/>
            <person name="Wincker P."/>
            <person name="Xing Y."/>
            <person name="Yang L."/>
            <person name="Yao Z."/>
            <person name="Ying F."/>
            <person name="Zhai J."/>
            <person name="Zhou L."/>
            <person name="Zuber A."/>
            <person name="Denarie J."/>
            <person name="Dixon R.A."/>
            <person name="May G.D."/>
            <person name="Schwartz D.C."/>
            <person name="Rogers J."/>
            <person name="Quetier F."/>
            <person name="Town C.D."/>
            <person name="Roe B.A."/>
        </authorList>
    </citation>
    <scope>NUCLEOTIDE SEQUENCE [LARGE SCALE GENOMIC DNA]</scope>
    <source>
        <strain evidence="2">A17</strain>
        <strain evidence="3 4">cv. Jemalong A17</strain>
    </source>
</reference>
<accession>A0A072W1X9</accession>
<feature type="compositionally biased region" description="Basic and acidic residues" evidence="1">
    <location>
        <begin position="1"/>
        <end position="10"/>
    </location>
</feature>
<evidence type="ECO:0000313" key="3">
    <source>
        <dbReference type="EnsemblPlants" id="KEH44275"/>
    </source>
</evidence>
<dbReference type="EMBL" id="CM001217">
    <property type="protein sequence ID" value="KEH44275.1"/>
    <property type="molecule type" value="Genomic_DNA"/>
</dbReference>
<feature type="region of interest" description="Disordered" evidence="1">
    <location>
        <begin position="1"/>
        <end position="39"/>
    </location>
</feature>
<sequence>MTELLSRDNGDIYPGFNGGGTTTGANSKGYNGNGGSSNDDGDFFGMIFKGCVWPDF</sequence>
<evidence type="ECO:0000313" key="4">
    <source>
        <dbReference type="Proteomes" id="UP000002051"/>
    </source>
</evidence>
<protein>
    <submittedName>
        <fullName evidence="2 3">Uncharacterized protein</fullName>
    </submittedName>
</protein>
<name>A0A072W1X9_MEDTR</name>
<proteinExistence type="predicted"/>
<gene>
    <name evidence="2" type="ordered locus">MTR_1g111580</name>
</gene>
<organism evidence="2 4">
    <name type="scientific">Medicago truncatula</name>
    <name type="common">Barrel medic</name>
    <name type="synonym">Medicago tribuloides</name>
    <dbReference type="NCBI Taxonomy" id="3880"/>
    <lineage>
        <taxon>Eukaryota</taxon>
        <taxon>Viridiplantae</taxon>
        <taxon>Streptophyta</taxon>
        <taxon>Embryophyta</taxon>
        <taxon>Tracheophyta</taxon>
        <taxon>Spermatophyta</taxon>
        <taxon>Magnoliopsida</taxon>
        <taxon>eudicotyledons</taxon>
        <taxon>Gunneridae</taxon>
        <taxon>Pentapetalae</taxon>
        <taxon>rosids</taxon>
        <taxon>fabids</taxon>
        <taxon>Fabales</taxon>
        <taxon>Fabaceae</taxon>
        <taxon>Papilionoideae</taxon>
        <taxon>50 kb inversion clade</taxon>
        <taxon>NPAAA clade</taxon>
        <taxon>Hologalegina</taxon>
        <taxon>IRL clade</taxon>
        <taxon>Trifolieae</taxon>
        <taxon>Medicago</taxon>
    </lineage>
</organism>
<dbReference type="HOGENOM" id="CLU_3017231_0_0_1"/>
<reference evidence="3" key="3">
    <citation type="submission" date="2015-04" db="UniProtKB">
        <authorList>
            <consortium name="EnsemblPlants"/>
        </authorList>
    </citation>
    <scope>IDENTIFICATION</scope>
    <source>
        <strain evidence="3">cv. Jemalong A17</strain>
    </source>
</reference>
<dbReference type="AlphaFoldDB" id="A0A072W1X9"/>
<dbReference type="EnsemblPlants" id="KEH44275">
    <property type="protein sequence ID" value="KEH44275"/>
    <property type="gene ID" value="MTR_1g111580"/>
</dbReference>